<accession>A0A8T0QCL2</accession>
<protein>
    <submittedName>
        <fullName evidence="1">Uncharacterized protein</fullName>
    </submittedName>
</protein>
<dbReference type="Proteomes" id="UP000823388">
    <property type="component" value="Chromosome 7K"/>
</dbReference>
<reference evidence="1" key="1">
    <citation type="submission" date="2020-05" db="EMBL/GenBank/DDBJ databases">
        <title>WGS assembly of Panicum virgatum.</title>
        <authorList>
            <person name="Lovell J.T."/>
            <person name="Jenkins J."/>
            <person name="Shu S."/>
            <person name="Juenger T.E."/>
            <person name="Schmutz J."/>
        </authorList>
    </citation>
    <scope>NUCLEOTIDE SEQUENCE</scope>
    <source>
        <strain evidence="1">AP13</strain>
    </source>
</reference>
<dbReference type="EMBL" id="CM029049">
    <property type="protein sequence ID" value="KAG2571563.1"/>
    <property type="molecule type" value="Genomic_DNA"/>
</dbReference>
<evidence type="ECO:0000313" key="2">
    <source>
        <dbReference type="Proteomes" id="UP000823388"/>
    </source>
</evidence>
<sequence>MLCVYIGAMYVGGTYSNIINKETKAANSTITNHPKAFHDRIAFYMAQITKSDKYKLKNIISVPFKPMTLTVPNGDGYHELFCVQHRHIANKQRQ</sequence>
<proteinExistence type="predicted"/>
<organism evidence="1 2">
    <name type="scientific">Panicum virgatum</name>
    <name type="common">Blackwell switchgrass</name>
    <dbReference type="NCBI Taxonomy" id="38727"/>
    <lineage>
        <taxon>Eukaryota</taxon>
        <taxon>Viridiplantae</taxon>
        <taxon>Streptophyta</taxon>
        <taxon>Embryophyta</taxon>
        <taxon>Tracheophyta</taxon>
        <taxon>Spermatophyta</taxon>
        <taxon>Magnoliopsida</taxon>
        <taxon>Liliopsida</taxon>
        <taxon>Poales</taxon>
        <taxon>Poaceae</taxon>
        <taxon>PACMAD clade</taxon>
        <taxon>Panicoideae</taxon>
        <taxon>Panicodae</taxon>
        <taxon>Paniceae</taxon>
        <taxon>Panicinae</taxon>
        <taxon>Panicum</taxon>
        <taxon>Panicum sect. Hiantes</taxon>
    </lineage>
</organism>
<keyword evidence="2" id="KW-1185">Reference proteome</keyword>
<gene>
    <name evidence="1" type="ORF">PVAP13_7KG132055</name>
</gene>
<comment type="caution">
    <text evidence="1">The sequence shown here is derived from an EMBL/GenBank/DDBJ whole genome shotgun (WGS) entry which is preliminary data.</text>
</comment>
<evidence type="ECO:0000313" key="1">
    <source>
        <dbReference type="EMBL" id="KAG2571563.1"/>
    </source>
</evidence>
<name>A0A8T0QCL2_PANVG</name>
<dbReference type="AlphaFoldDB" id="A0A8T0QCL2"/>